<evidence type="ECO:0000313" key="4">
    <source>
        <dbReference type="EMBL" id="GAA4208065.1"/>
    </source>
</evidence>
<sequence length="183" mass="19519">MSRVERVPCYDPPVIIRDGHLGDVPAVLAMFDGAVAWLTSLGRTGQWGSEPFSTDAARVERITSWATSGGMRVAELDGRPAGCLVVGPAMPYVTPASEPELYVRGLVVDRRFHGRGVGAALLERARAEAAGLGIGLVRVDCYAGGDGRLVAYYESQGFTRTERFTVGDWPGQLLEARLPAATG</sequence>
<name>A0ABP8BIZ3_9ACTN</name>
<dbReference type="Pfam" id="PF00583">
    <property type="entry name" value="Acetyltransf_1"/>
    <property type="match status" value="1"/>
</dbReference>
<dbReference type="Gene3D" id="3.40.630.30">
    <property type="match status" value="1"/>
</dbReference>
<dbReference type="PROSITE" id="PS51186">
    <property type="entry name" value="GNAT"/>
    <property type="match status" value="1"/>
</dbReference>
<evidence type="ECO:0000259" key="3">
    <source>
        <dbReference type="PROSITE" id="PS51186"/>
    </source>
</evidence>
<protein>
    <submittedName>
        <fullName evidence="4">GNAT family N-acetyltransferase</fullName>
    </submittedName>
</protein>
<evidence type="ECO:0000313" key="5">
    <source>
        <dbReference type="Proteomes" id="UP001501251"/>
    </source>
</evidence>
<dbReference type="InterPro" id="IPR016181">
    <property type="entry name" value="Acyl_CoA_acyltransferase"/>
</dbReference>
<reference evidence="5" key="1">
    <citation type="journal article" date="2019" name="Int. J. Syst. Evol. Microbiol.">
        <title>The Global Catalogue of Microorganisms (GCM) 10K type strain sequencing project: providing services to taxonomists for standard genome sequencing and annotation.</title>
        <authorList>
            <consortium name="The Broad Institute Genomics Platform"/>
            <consortium name="The Broad Institute Genome Sequencing Center for Infectious Disease"/>
            <person name="Wu L."/>
            <person name="Ma J."/>
        </authorList>
    </citation>
    <scope>NUCLEOTIDE SEQUENCE [LARGE SCALE GENOMIC DNA]</scope>
    <source>
        <strain evidence="5">JCM 17388</strain>
    </source>
</reference>
<evidence type="ECO:0000256" key="1">
    <source>
        <dbReference type="ARBA" id="ARBA00022679"/>
    </source>
</evidence>
<keyword evidence="2" id="KW-0012">Acyltransferase</keyword>
<organism evidence="4 5">
    <name type="scientific">Streptosporangium oxazolinicum</name>
    <dbReference type="NCBI Taxonomy" id="909287"/>
    <lineage>
        <taxon>Bacteria</taxon>
        <taxon>Bacillati</taxon>
        <taxon>Actinomycetota</taxon>
        <taxon>Actinomycetes</taxon>
        <taxon>Streptosporangiales</taxon>
        <taxon>Streptosporangiaceae</taxon>
        <taxon>Streptosporangium</taxon>
    </lineage>
</organism>
<dbReference type="PANTHER" id="PTHR43877">
    <property type="entry name" value="AMINOALKYLPHOSPHONATE N-ACETYLTRANSFERASE-RELATED-RELATED"/>
    <property type="match status" value="1"/>
</dbReference>
<dbReference type="EMBL" id="BAABAQ010000018">
    <property type="protein sequence ID" value="GAA4208065.1"/>
    <property type="molecule type" value="Genomic_DNA"/>
</dbReference>
<dbReference type="InterPro" id="IPR000182">
    <property type="entry name" value="GNAT_dom"/>
</dbReference>
<dbReference type="InterPro" id="IPR050832">
    <property type="entry name" value="Bact_Acetyltransf"/>
</dbReference>
<keyword evidence="5" id="KW-1185">Reference proteome</keyword>
<comment type="caution">
    <text evidence="4">The sequence shown here is derived from an EMBL/GenBank/DDBJ whole genome shotgun (WGS) entry which is preliminary data.</text>
</comment>
<dbReference type="SUPFAM" id="SSF55729">
    <property type="entry name" value="Acyl-CoA N-acyltransferases (Nat)"/>
    <property type="match status" value="1"/>
</dbReference>
<feature type="domain" description="N-acetyltransferase" evidence="3">
    <location>
        <begin position="14"/>
        <end position="179"/>
    </location>
</feature>
<evidence type="ECO:0000256" key="2">
    <source>
        <dbReference type="ARBA" id="ARBA00023315"/>
    </source>
</evidence>
<dbReference type="CDD" id="cd04301">
    <property type="entry name" value="NAT_SF"/>
    <property type="match status" value="1"/>
</dbReference>
<dbReference type="Proteomes" id="UP001501251">
    <property type="component" value="Unassembled WGS sequence"/>
</dbReference>
<proteinExistence type="predicted"/>
<gene>
    <name evidence="4" type="ORF">GCM10022252_72640</name>
</gene>
<keyword evidence="1" id="KW-0808">Transferase</keyword>
<accession>A0ABP8BIZ3</accession>